<evidence type="ECO:0000313" key="7">
    <source>
        <dbReference type="EMBL" id="MXO50838.1"/>
    </source>
</evidence>
<proteinExistence type="predicted"/>
<dbReference type="InterPro" id="IPR013482">
    <property type="entry name" value="Molybde_CF_guanTrfase"/>
</dbReference>
<dbReference type="CDD" id="cd02503">
    <property type="entry name" value="MobA"/>
    <property type="match status" value="1"/>
</dbReference>
<protein>
    <submittedName>
        <fullName evidence="7">NTP transferase domain-containing protein</fullName>
    </submittedName>
</protein>
<dbReference type="Gene3D" id="3.90.550.10">
    <property type="entry name" value="Spore Coat Polysaccharide Biosynthesis Protein SpsA, Chain A"/>
    <property type="match status" value="1"/>
</dbReference>
<keyword evidence="5" id="KW-0501">Molybdenum cofactor biosynthesis</keyword>
<dbReference type="PANTHER" id="PTHR19136:SF52">
    <property type="entry name" value="2,3,4,5-TETRAHYDROPYRIDINE-2,6-DICARBOXYLATE N-SUCCINYLTRANSFERASE"/>
    <property type="match status" value="1"/>
</dbReference>
<keyword evidence="1 7" id="KW-0808">Transferase</keyword>
<evidence type="ECO:0000256" key="2">
    <source>
        <dbReference type="ARBA" id="ARBA00022741"/>
    </source>
</evidence>
<keyword evidence="4" id="KW-0342">GTP-binding</keyword>
<feature type="domain" description="MobA-like NTP transferase" evidence="6">
    <location>
        <begin position="13"/>
        <end position="161"/>
    </location>
</feature>
<dbReference type="OrthoDB" id="9788394at2"/>
<evidence type="ECO:0000256" key="1">
    <source>
        <dbReference type="ARBA" id="ARBA00022679"/>
    </source>
</evidence>
<dbReference type="GO" id="GO:0005525">
    <property type="term" value="F:GTP binding"/>
    <property type="evidence" value="ECO:0007669"/>
    <property type="project" value="UniProtKB-KW"/>
</dbReference>
<reference evidence="7 8" key="1">
    <citation type="submission" date="2019-12" db="EMBL/GenBank/DDBJ databases">
        <title>Genomic-based taxomic classification of the family Erythrobacteraceae.</title>
        <authorList>
            <person name="Xu L."/>
        </authorList>
    </citation>
    <scope>NUCLEOTIDE SEQUENCE [LARGE SCALE GENOMIC DNA]</scope>
    <source>
        <strain evidence="7 8">DSM 16225</strain>
    </source>
</reference>
<dbReference type="InterPro" id="IPR029044">
    <property type="entry name" value="Nucleotide-diphossugar_trans"/>
</dbReference>
<name>A0A844Y121_9SPHN</name>
<comment type="caution">
    <text evidence="7">The sequence shown here is derived from an EMBL/GenBank/DDBJ whole genome shotgun (WGS) entry which is preliminary data.</text>
</comment>
<evidence type="ECO:0000256" key="4">
    <source>
        <dbReference type="ARBA" id="ARBA00023134"/>
    </source>
</evidence>
<dbReference type="InterPro" id="IPR025877">
    <property type="entry name" value="MobA-like_NTP_Trfase"/>
</dbReference>
<gene>
    <name evidence="7" type="ORF">GRI42_05905</name>
</gene>
<dbReference type="SUPFAM" id="SSF53448">
    <property type="entry name" value="Nucleotide-diphospho-sugar transferases"/>
    <property type="match status" value="1"/>
</dbReference>
<evidence type="ECO:0000256" key="5">
    <source>
        <dbReference type="ARBA" id="ARBA00023150"/>
    </source>
</evidence>
<dbReference type="GO" id="GO:0019877">
    <property type="term" value="P:diaminopimelate biosynthetic process"/>
    <property type="evidence" value="ECO:0007669"/>
    <property type="project" value="TreeGrafter"/>
</dbReference>
<evidence type="ECO:0000313" key="8">
    <source>
        <dbReference type="Proteomes" id="UP000444185"/>
    </source>
</evidence>
<dbReference type="GO" id="GO:0006777">
    <property type="term" value="P:Mo-molybdopterin cofactor biosynthetic process"/>
    <property type="evidence" value="ECO:0007669"/>
    <property type="project" value="UniProtKB-KW"/>
</dbReference>
<sequence length="200" mass="21078">MVEVLHPSRVAIVIAAGGRGERIGGDKPARILAGRSMLERAIDAAQTWGDTIAIAVSEPGQAAPSDLPILFDSAENLGPISALASAFRFAGEQHCSHVLLVACDMPFLHRDLLPRLAAAIGGKGAALPVASGHLQAMAGLWRVAPDELAAFIAQGGRSLRRFAEAQEALEIQWPTDGSGDAFEDIDDLTQLREAEARLSQ</sequence>
<organism evidence="7 8">
    <name type="scientific">Qipengyuania gaetbuli</name>
    <dbReference type="NCBI Taxonomy" id="266952"/>
    <lineage>
        <taxon>Bacteria</taxon>
        <taxon>Pseudomonadati</taxon>
        <taxon>Pseudomonadota</taxon>
        <taxon>Alphaproteobacteria</taxon>
        <taxon>Sphingomonadales</taxon>
        <taxon>Erythrobacteraceae</taxon>
        <taxon>Qipengyuania</taxon>
    </lineage>
</organism>
<dbReference type="Proteomes" id="UP000444185">
    <property type="component" value="Unassembled WGS sequence"/>
</dbReference>
<dbReference type="EMBL" id="WTYF01000004">
    <property type="protein sequence ID" value="MXO50838.1"/>
    <property type="molecule type" value="Genomic_DNA"/>
</dbReference>
<evidence type="ECO:0000256" key="3">
    <source>
        <dbReference type="ARBA" id="ARBA00022842"/>
    </source>
</evidence>
<dbReference type="RefSeq" id="WP_160607400.1">
    <property type="nucleotide sequence ID" value="NZ_WTYF01000004.1"/>
</dbReference>
<keyword evidence="3" id="KW-0460">Magnesium</keyword>
<dbReference type="PANTHER" id="PTHR19136">
    <property type="entry name" value="MOLYBDENUM COFACTOR GUANYLYLTRANSFERASE"/>
    <property type="match status" value="1"/>
</dbReference>
<dbReference type="GO" id="GO:0016779">
    <property type="term" value="F:nucleotidyltransferase activity"/>
    <property type="evidence" value="ECO:0007669"/>
    <property type="project" value="TreeGrafter"/>
</dbReference>
<evidence type="ECO:0000259" key="6">
    <source>
        <dbReference type="Pfam" id="PF12804"/>
    </source>
</evidence>
<dbReference type="GO" id="GO:0009085">
    <property type="term" value="P:lysine biosynthetic process"/>
    <property type="evidence" value="ECO:0007669"/>
    <property type="project" value="TreeGrafter"/>
</dbReference>
<keyword evidence="2" id="KW-0547">Nucleotide-binding</keyword>
<dbReference type="AlphaFoldDB" id="A0A844Y121"/>
<accession>A0A844Y121</accession>
<keyword evidence="8" id="KW-1185">Reference proteome</keyword>
<dbReference type="Pfam" id="PF12804">
    <property type="entry name" value="NTP_transf_3"/>
    <property type="match status" value="1"/>
</dbReference>